<proteinExistence type="predicted"/>
<accession>A0A396GUV6</accession>
<evidence type="ECO:0000313" key="3">
    <source>
        <dbReference type="Proteomes" id="UP000265566"/>
    </source>
</evidence>
<feature type="transmembrane region" description="Helical" evidence="1">
    <location>
        <begin position="53"/>
        <end position="74"/>
    </location>
</feature>
<keyword evidence="1" id="KW-1133">Transmembrane helix</keyword>
<name>A0A396GUV6_MEDTR</name>
<comment type="caution">
    <text evidence="2">The sequence shown here is derived from an EMBL/GenBank/DDBJ whole genome shotgun (WGS) entry which is preliminary data.</text>
</comment>
<dbReference type="AlphaFoldDB" id="A0A396GUV6"/>
<sequence>MVQIVVKAIELFHHLIYDLTLLLAERFLLHIKLASLFFFLFLQLLCITQFEDFLSLILCSLPCLRVVIVALSFWDP</sequence>
<organism evidence="2 3">
    <name type="scientific">Medicago truncatula</name>
    <name type="common">Barrel medic</name>
    <name type="synonym">Medicago tribuloides</name>
    <dbReference type="NCBI Taxonomy" id="3880"/>
    <lineage>
        <taxon>Eukaryota</taxon>
        <taxon>Viridiplantae</taxon>
        <taxon>Streptophyta</taxon>
        <taxon>Embryophyta</taxon>
        <taxon>Tracheophyta</taxon>
        <taxon>Spermatophyta</taxon>
        <taxon>Magnoliopsida</taxon>
        <taxon>eudicotyledons</taxon>
        <taxon>Gunneridae</taxon>
        <taxon>Pentapetalae</taxon>
        <taxon>rosids</taxon>
        <taxon>fabids</taxon>
        <taxon>Fabales</taxon>
        <taxon>Fabaceae</taxon>
        <taxon>Papilionoideae</taxon>
        <taxon>50 kb inversion clade</taxon>
        <taxon>NPAAA clade</taxon>
        <taxon>Hologalegina</taxon>
        <taxon>IRL clade</taxon>
        <taxon>Trifolieae</taxon>
        <taxon>Medicago</taxon>
    </lineage>
</organism>
<dbReference type="Gramene" id="rna39096">
    <property type="protein sequence ID" value="RHN44919.1"/>
    <property type="gene ID" value="gene39096"/>
</dbReference>
<reference evidence="3" key="1">
    <citation type="journal article" date="2018" name="Nat. Plants">
        <title>Whole-genome landscape of Medicago truncatula symbiotic genes.</title>
        <authorList>
            <person name="Pecrix Y."/>
            <person name="Staton S.E."/>
            <person name="Sallet E."/>
            <person name="Lelandais-Briere C."/>
            <person name="Moreau S."/>
            <person name="Carrere S."/>
            <person name="Blein T."/>
            <person name="Jardinaud M.F."/>
            <person name="Latrasse D."/>
            <person name="Zouine M."/>
            <person name="Zahm M."/>
            <person name="Kreplak J."/>
            <person name="Mayjonade B."/>
            <person name="Satge C."/>
            <person name="Perez M."/>
            <person name="Cauet S."/>
            <person name="Marande W."/>
            <person name="Chantry-Darmon C."/>
            <person name="Lopez-Roques C."/>
            <person name="Bouchez O."/>
            <person name="Berard A."/>
            <person name="Debelle F."/>
            <person name="Munos S."/>
            <person name="Bendahmane A."/>
            <person name="Berges H."/>
            <person name="Niebel A."/>
            <person name="Buitink J."/>
            <person name="Frugier F."/>
            <person name="Benhamed M."/>
            <person name="Crespi M."/>
            <person name="Gouzy J."/>
            <person name="Gamas P."/>
        </authorList>
    </citation>
    <scope>NUCLEOTIDE SEQUENCE [LARGE SCALE GENOMIC DNA]</scope>
    <source>
        <strain evidence="3">cv. Jemalong A17</strain>
    </source>
</reference>
<gene>
    <name evidence="2" type="ORF">MtrunA17_Chr7g0224591</name>
</gene>
<feature type="transmembrane region" description="Helical" evidence="1">
    <location>
        <begin position="27"/>
        <end position="46"/>
    </location>
</feature>
<keyword evidence="1" id="KW-0812">Transmembrane</keyword>
<evidence type="ECO:0008006" key="4">
    <source>
        <dbReference type="Google" id="ProtNLM"/>
    </source>
</evidence>
<protein>
    <recommendedName>
        <fullName evidence="4">Transmembrane protein</fullName>
    </recommendedName>
</protein>
<dbReference type="Proteomes" id="UP000265566">
    <property type="component" value="Chromosome 7"/>
</dbReference>
<evidence type="ECO:0000313" key="2">
    <source>
        <dbReference type="EMBL" id="RHN44919.1"/>
    </source>
</evidence>
<keyword evidence="1" id="KW-0472">Membrane</keyword>
<evidence type="ECO:0000256" key="1">
    <source>
        <dbReference type="SAM" id="Phobius"/>
    </source>
</evidence>
<dbReference type="EMBL" id="PSQE01000007">
    <property type="protein sequence ID" value="RHN44919.1"/>
    <property type="molecule type" value="Genomic_DNA"/>
</dbReference>